<sequence>MEVLWVDGVRGWQQKTRQTPLWGTLDGRVDFTVPSEVNYGGVEKGAAHRVAVLHTLESFPVQYLVNQQYHDLRAAGMDLLEEFFKDLLDQGSNRTKALASGTWDGSYVGGKGDPQMNLRAKELEVDGLPTSSGPRVTRALTVPMKHREAVLTLRVWLNEEHPDDVETVVLGGGMEGGVDSGQPAAMPETQPDMESGNGPATSSQSATLQMQGVDGLVAADEGAGKEVMVTEDLLRRNERLWPEERRDCRSKIIAGR</sequence>
<organism evidence="2 3">
    <name type="scientific">Symbiodinium microadriaticum</name>
    <name type="common">Dinoflagellate</name>
    <name type="synonym">Zooxanthella microadriatica</name>
    <dbReference type="NCBI Taxonomy" id="2951"/>
    <lineage>
        <taxon>Eukaryota</taxon>
        <taxon>Sar</taxon>
        <taxon>Alveolata</taxon>
        <taxon>Dinophyceae</taxon>
        <taxon>Suessiales</taxon>
        <taxon>Symbiodiniaceae</taxon>
        <taxon>Symbiodinium</taxon>
    </lineage>
</organism>
<evidence type="ECO:0000313" key="2">
    <source>
        <dbReference type="EMBL" id="OLP80027.1"/>
    </source>
</evidence>
<dbReference type="AlphaFoldDB" id="A0A1Q9CB35"/>
<protein>
    <submittedName>
        <fullName evidence="2">Uncharacterized protein</fullName>
    </submittedName>
</protein>
<keyword evidence="3" id="KW-1185">Reference proteome</keyword>
<dbReference type="OrthoDB" id="408779at2759"/>
<proteinExistence type="predicted"/>
<evidence type="ECO:0000256" key="1">
    <source>
        <dbReference type="SAM" id="MobiDB-lite"/>
    </source>
</evidence>
<comment type="caution">
    <text evidence="2">The sequence shown here is derived from an EMBL/GenBank/DDBJ whole genome shotgun (WGS) entry which is preliminary data.</text>
</comment>
<reference evidence="2 3" key="1">
    <citation type="submission" date="2016-02" db="EMBL/GenBank/DDBJ databases">
        <title>Genome analysis of coral dinoflagellate symbionts highlights evolutionary adaptations to a symbiotic lifestyle.</title>
        <authorList>
            <person name="Aranda M."/>
            <person name="Li Y."/>
            <person name="Liew Y.J."/>
            <person name="Baumgarten S."/>
            <person name="Simakov O."/>
            <person name="Wilson M."/>
            <person name="Piel J."/>
            <person name="Ashoor H."/>
            <person name="Bougouffa S."/>
            <person name="Bajic V.B."/>
            <person name="Ryu T."/>
            <person name="Ravasi T."/>
            <person name="Bayer T."/>
            <person name="Micklem G."/>
            <person name="Kim H."/>
            <person name="Bhak J."/>
            <person name="Lajeunesse T.C."/>
            <person name="Voolstra C.R."/>
        </authorList>
    </citation>
    <scope>NUCLEOTIDE SEQUENCE [LARGE SCALE GENOMIC DNA]</scope>
    <source>
        <strain evidence="2 3">CCMP2467</strain>
    </source>
</reference>
<feature type="compositionally biased region" description="Polar residues" evidence="1">
    <location>
        <begin position="198"/>
        <end position="207"/>
    </location>
</feature>
<feature type="region of interest" description="Disordered" evidence="1">
    <location>
        <begin position="176"/>
        <end position="207"/>
    </location>
</feature>
<name>A0A1Q9CB35_SYMMI</name>
<gene>
    <name evidence="2" type="ORF">AK812_SmicGene39608</name>
</gene>
<evidence type="ECO:0000313" key="3">
    <source>
        <dbReference type="Proteomes" id="UP000186817"/>
    </source>
</evidence>
<dbReference type="Proteomes" id="UP000186817">
    <property type="component" value="Unassembled WGS sequence"/>
</dbReference>
<accession>A0A1Q9CB35</accession>
<dbReference type="EMBL" id="LSRX01001424">
    <property type="protein sequence ID" value="OLP80027.1"/>
    <property type="molecule type" value="Genomic_DNA"/>
</dbReference>